<comment type="caution">
    <text evidence="1">The sequence shown here is derived from an EMBL/GenBank/DDBJ whole genome shotgun (WGS) entry which is preliminary data.</text>
</comment>
<name>A0ABV2UF50_9ACTN</name>
<dbReference type="Proteomes" id="UP001550044">
    <property type="component" value="Unassembled WGS sequence"/>
</dbReference>
<organism evidence="1 2">
    <name type="scientific">Streptomyces sp. 900116325</name>
    <dbReference type="NCBI Taxonomy" id="3154295"/>
    <lineage>
        <taxon>Bacteria</taxon>
        <taxon>Bacillati</taxon>
        <taxon>Actinomycetota</taxon>
        <taxon>Actinomycetes</taxon>
        <taxon>Kitasatosporales</taxon>
        <taxon>Streptomycetaceae</taxon>
        <taxon>Streptomyces</taxon>
    </lineage>
</organism>
<reference evidence="1 2" key="1">
    <citation type="submission" date="2024-06" db="EMBL/GenBank/DDBJ databases">
        <title>The Natural Products Discovery Center: Release of the First 8490 Sequenced Strains for Exploring Actinobacteria Biosynthetic Diversity.</title>
        <authorList>
            <person name="Kalkreuter E."/>
            <person name="Kautsar S.A."/>
            <person name="Yang D."/>
            <person name="Bader C.D."/>
            <person name="Teijaro C.N."/>
            <person name="Fluegel L."/>
            <person name="Davis C.M."/>
            <person name="Simpson J.R."/>
            <person name="Lauterbach L."/>
            <person name="Steele A.D."/>
            <person name="Gui C."/>
            <person name="Meng S."/>
            <person name="Li G."/>
            <person name="Viehrig K."/>
            <person name="Ye F."/>
            <person name="Su P."/>
            <person name="Kiefer A.F."/>
            <person name="Nichols A."/>
            <person name="Cepeda A.J."/>
            <person name="Yan W."/>
            <person name="Fan B."/>
            <person name="Jiang Y."/>
            <person name="Adhikari A."/>
            <person name="Zheng C.-J."/>
            <person name="Schuster L."/>
            <person name="Cowan T.M."/>
            <person name="Smanski M.J."/>
            <person name="Chevrette M.G."/>
            <person name="De Carvalho L.P.S."/>
            <person name="Shen B."/>
        </authorList>
    </citation>
    <scope>NUCLEOTIDE SEQUENCE [LARGE SCALE GENOMIC DNA]</scope>
    <source>
        <strain evidence="1 2">NPDC005137</strain>
    </source>
</reference>
<sequence length="179" mass="19561">MRTDSGPEVRALLITGTVGAGKTSVADAAGDLLTGSGVPNAVIDMDWLRRSWPAPADDRFNFALLLRNLRCVAGNYLDAGVTRLVLAGVVEDAEDRRQCEKAVGVGLSVCRLQVELPVVRQRLSRRHADEPEALRWHLDRSGELDGILDRARVEDFTVDATHHRVDEAAAEVLEAAGWR</sequence>
<evidence type="ECO:0000313" key="1">
    <source>
        <dbReference type="EMBL" id="MET8436479.1"/>
    </source>
</evidence>
<dbReference type="EMBL" id="JBEXIP010000026">
    <property type="protein sequence ID" value="MET8436479.1"/>
    <property type="molecule type" value="Genomic_DNA"/>
</dbReference>
<accession>A0ABV2UF50</accession>
<proteinExistence type="predicted"/>
<gene>
    <name evidence="1" type="ORF">ABZV61_27585</name>
</gene>
<dbReference type="RefSeq" id="WP_356500649.1">
    <property type="nucleotide sequence ID" value="NZ_JBEXEF010000020.1"/>
</dbReference>
<evidence type="ECO:0008006" key="3">
    <source>
        <dbReference type="Google" id="ProtNLM"/>
    </source>
</evidence>
<dbReference type="Gene3D" id="3.40.50.300">
    <property type="entry name" value="P-loop containing nucleotide triphosphate hydrolases"/>
    <property type="match status" value="1"/>
</dbReference>
<dbReference type="SUPFAM" id="SSF52540">
    <property type="entry name" value="P-loop containing nucleoside triphosphate hydrolases"/>
    <property type="match status" value="1"/>
</dbReference>
<evidence type="ECO:0000313" key="2">
    <source>
        <dbReference type="Proteomes" id="UP001550044"/>
    </source>
</evidence>
<keyword evidence="2" id="KW-1185">Reference proteome</keyword>
<protein>
    <recommendedName>
        <fullName evidence="3">Adenylyl-sulfate kinase</fullName>
    </recommendedName>
</protein>
<dbReference type="InterPro" id="IPR027417">
    <property type="entry name" value="P-loop_NTPase"/>
</dbReference>